<sequence length="277" mass="31939">MLTYFFDIVVGYAIVYEFSDDGSSPYNRTNKLMRFSDKKYYYLDSFNMFISENSYVYDVLNNISYNDKEKITDFINSSNTNRNSTAPSIPIIDPDDYEKGYSSLSTKSINGWDNYYMTTGDFSATGHCGATSAVNLLLYYYQSRSYYNLYDNNNWQTAFSTIYSYAGYNASIWDVSGAINRYFFSKNYNSISANATILSKDSTMMGKIDNNVPFILNVMGHNLYEEHFVLALGYRQYQFSNGTKRIYYKIADGWVSRALRYICPADASMQNAVYISE</sequence>
<dbReference type="EMBL" id="CP000885">
    <property type="protein sequence ID" value="ABX44154.1"/>
    <property type="molecule type" value="Genomic_DNA"/>
</dbReference>
<evidence type="ECO:0000259" key="1">
    <source>
        <dbReference type="Pfam" id="PF13529"/>
    </source>
</evidence>
<evidence type="ECO:0000313" key="2">
    <source>
        <dbReference type="EMBL" id="ABX44154.1"/>
    </source>
</evidence>
<feature type="domain" description="Peptidase C39-like" evidence="1">
    <location>
        <begin position="125"/>
        <end position="238"/>
    </location>
</feature>
<gene>
    <name evidence="2" type="ordered locus">Cphy_3807</name>
</gene>
<evidence type="ECO:0000313" key="3">
    <source>
        <dbReference type="Proteomes" id="UP000000370"/>
    </source>
</evidence>
<accession>A9KKG3</accession>
<name>A9KKG3_LACP7</name>
<reference evidence="3" key="1">
    <citation type="submission" date="2007-11" db="EMBL/GenBank/DDBJ databases">
        <title>Complete genome sequence of Clostridium phytofermentans ISDg.</title>
        <authorList>
            <person name="Leschine S.B."/>
            <person name="Warnick T.A."/>
            <person name="Blanchard J.L."/>
            <person name="Schnell D.J."/>
            <person name="Petit E.L."/>
            <person name="LaTouf W.G."/>
            <person name="Copeland A."/>
            <person name="Lucas S."/>
            <person name="Lapidus A."/>
            <person name="Barry K."/>
            <person name="Glavina del Rio T."/>
            <person name="Dalin E."/>
            <person name="Tice H."/>
            <person name="Pitluck S."/>
            <person name="Kiss H."/>
            <person name="Brettin T."/>
            <person name="Bruce D."/>
            <person name="Detter J.C."/>
            <person name="Han C."/>
            <person name="Kuske C."/>
            <person name="Schmutz J."/>
            <person name="Larimer F."/>
            <person name="Land M."/>
            <person name="Hauser L."/>
            <person name="Kyrpides N."/>
            <person name="Kim E.A."/>
            <person name="Richardson P."/>
        </authorList>
    </citation>
    <scope>NUCLEOTIDE SEQUENCE [LARGE SCALE GENOMIC DNA]</scope>
    <source>
        <strain evidence="3">ATCC 700394 / DSM 18823 / ISDg</strain>
    </source>
</reference>
<protein>
    <recommendedName>
        <fullName evidence="1">Peptidase C39-like domain-containing protein</fullName>
    </recommendedName>
</protein>
<dbReference type="HOGENOM" id="CLU_1003644_0_0_9"/>
<dbReference type="STRING" id="357809.Cphy_3807"/>
<dbReference type="KEGG" id="cpy:Cphy_3807"/>
<organism evidence="2 3">
    <name type="scientific">Lachnoclostridium phytofermentans (strain ATCC 700394 / DSM 18823 / ISDg)</name>
    <name type="common">Clostridium phytofermentans</name>
    <dbReference type="NCBI Taxonomy" id="357809"/>
    <lineage>
        <taxon>Bacteria</taxon>
        <taxon>Bacillati</taxon>
        <taxon>Bacillota</taxon>
        <taxon>Clostridia</taxon>
        <taxon>Lachnospirales</taxon>
        <taxon>Lachnospiraceae</taxon>
    </lineage>
</organism>
<dbReference type="AlphaFoldDB" id="A9KKG3"/>
<proteinExistence type="predicted"/>
<dbReference type="eggNOG" id="ENOG50303TH">
    <property type="taxonomic scope" value="Bacteria"/>
</dbReference>
<dbReference type="InterPro" id="IPR039564">
    <property type="entry name" value="Peptidase_C39-like"/>
</dbReference>
<dbReference type="Pfam" id="PF13529">
    <property type="entry name" value="Peptidase_C39_2"/>
    <property type="match status" value="1"/>
</dbReference>
<dbReference type="Proteomes" id="UP000000370">
    <property type="component" value="Chromosome"/>
</dbReference>
<keyword evidence="3" id="KW-1185">Reference proteome</keyword>